<proteinExistence type="predicted"/>
<dbReference type="SUPFAM" id="SSF56801">
    <property type="entry name" value="Acetyl-CoA synthetase-like"/>
    <property type="match status" value="1"/>
</dbReference>
<dbReference type="EMBL" id="BHXC01000007">
    <property type="protein sequence ID" value="GCB95714.1"/>
    <property type="molecule type" value="Genomic_DNA"/>
</dbReference>
<feature type="domain" description="AMP-dependent synthetase/ligase" evidence="1">
    <location>
        <begin position="51"/>
        <end position="339"/>
    </location>
</feature>
<dbReference type="AlphaFoldDB" id="A0A059WJL0"/>
<dbReference type="InterPro" id="IPR042099">
    <property type="entry name" value="ANL_N_sf"/>
</dbReference>
<dbReference type="Gene3D" id="3.40.50.12780">
    <property type="entry name" value="N-terminal domain of ligase-like"/>
    <property type="match status" value="1"/>
</dbReference>
<dbReference type="STRING" id="68570.DC74_7578"/>
<name>A0A059WJL0_STRNR</name>
<sequence>MLLPGTDRRRGGPVNGLTRSAVADFLSRVDGAPAGSDAVAPAGVDDVLADLAGLGLAPGDAVVLCLANGAALLRVQFASLLLGLVPLAVPPSTPWQRVRALAGHVGAGVVVTTRLTGTGPRAAVGGAFAVPTGHPTTPYRPGEILLSTSGTSGMFSACVHRVSSLLHNARLHAAATGITASDTLLVNLPLYYSYALVAQAFAAYVTSARLVLDGPPFAPVAYRDAITTHGVTHSSVTPTIARQLLADPAVLPRGLRTLAVGGDRLAPAEVADLLAARPTGELYLTYGLTEAGPRVSTLAAHAEPAHRYGSVGRTLPGVRASLRAVQGGVGELLVESDTVLLRRIGGPSGRVLLAPRTIATGDAFSLDDGYLTFHGRLSDFVVLRGEKVSLNTVRQAAHAIPGVVHCLPEVVNEDGTHVLDVHLSVTAAPPGGEKAVRRLLNSQLLPAERPRAVFISTADPETFRK</sequence>
<dbReference type="InterPro" id="IPR050237">
    <property type="entry name" value="ATP-dep_AMP-bd_enzyme"/>
</dbReference>
<dbReference type="PANTHER" id="PTHR43767">
    <property type="entry name" value="LONG-CHAIN-FATTY-ACID--COA LIGASE"/>
    <property type="match status" value="1"/>
</dbReference>
<accession>A0A059WJL0</accession>
<dbReference type="eggNOG" id="COG0318">
    <property type="taxonomic scope" value="Bacteria"/>
</dbReference>
<dbReference type="InterPro" id="IPR000873">
    <property type="entry name" value="AMP-dep_synth/lig_dom"/>
</dbReference>
<comment type="caution">
    <text evidence="2">The sequence shown here is derived from an EMBL/GenBank/DDBJ whole genome shotgun (WGS) entry which is preliminary data.</text>
</comment>
<dbReference type="Pfam" id="PF00501">
    <property type="entry name" value="AMP-binding"/>
    <property type="match status" value="1"/>
</dbReference>
<reference evidence="2 3" key="1">
    <citation type="journal article" date="2019" name="Microbiol. Resour. Announc.">
        <title>Draft Genome Sequence of the Most Traditional epsilon-Poly-l-Lysine Producer, Streptomyces albulus NBRC14147.</title>
        <authorList>
            <person name="Yamanaka K."/>
            <person name="Hamano Y."/>
        </authorList>
    </citation>
    <scope>NUCLEOTIDE SEQUENCE [LARGE SCALE GENOMIC DNA]</scope>
    <source>
        <strain evidence="2 3">NBRC 14147</strain>
    </source>
</reference>
<organism evidence="2 3">
    <name type="scientific">Streptomyces noursei</name>
    <name type="common">Streptomyces albulus</name>
    <dbReference type="NCBI Taxonomy" id="1971"/>
    <lineage>
        <taxon>Bacteria</taxon>
        <taxon>Bacillati</taxon>
        <taxon>Actinomycetota</taxon>
        <taxon>Actinomycetes</taxon>
        <taxon>Kitasatosporales</taxon>
        <taxon>Streptomycetaceae</taxon>
        <taxon>Streptomyces</taxon>
    </lineage>
</organism>
<gene>
    <name evidence="2" type="ORF">SALB_08521</name>
</gene>
<evidence type="ECO:0000259" key="1">
    <source>
        <dbReference type="Pfam" id="PF00501"/>
    </source>
</evidence>
<evidence type="ECO:0000313" key="3">
    <source>
        <dbReference type="Proteomes" id="UP000288351"/>
    </source>
</evidence>
<dbReference type="PANTHER" id="PTHR43767:SF1">
    <property type="entry name" value="NONRIBOSOMAL PEPTIDE SYNTHASE PES1 (EUROFUNG)-RELATED"/>
    <property type="match status" value="1"/>
</dbReference>
<dbReference type="Proteomes" id="UP000288351">
    <property type="component" value="Unassembled WGS sequence"/>
</dbReference>
<protein>
    <submittedName>
        <fullName evidence="2">AMP-dependent acyl-CoA synthetase</fullName>
    </submittedName>
</protein>
<evidence type="ECO:0000313" key="2">
    <source>
        <dbReference type="EMBL" id="GCB95714.1"/>
    </source>
</evidence>